<dbReference type="Pfam" id="PF00312">
    <property type="entry name" value="Ribosomal_S15"/>
    <property type="match status" value="1"/>
</dbReference>
<sequence>MSLTSAQKAEIVNEYKRADKDTGSPEVQVSLMTGRIKYLTEHFKDNKKDFHSRRGLQELVNKRRKLLKYLKRNDQARYQTLIQSLGLRDSY</sequence>
<accession>A0A078KS95</accession>
<dbReference type="EMBL" id="CCSB01000001">
    <property type="protein sequence ID" value="CDZ75921.1"/>
    <property type="molecule type" value="Genomic_DNA"/>
</dbReference>
<dbReference type="STRING" id="1034943.BN59_00181"/>
<dbReference type="GO" id="GO:0006412">
    <property type="term" value="P:translation"/>
    <property type="evidence" value="ECO:0007669"/>
    <property type="project" value="UniProtKB-UniRule"/>
</dbReference>
<dbReference type="PROSITE" id="PS00362">
    <property type="entry name" value="RIBOSOMAL_S15"/>
    <property type="match status" value="1"/>
</dbReference>
<dbReference type="GO" id="GO:0003735">
    <property type="term" value="F:structural constituent of ribosome"/>
    <property type="evidence" value="ECO:0007669"/>
    <property type="project" value="InterPro"/>
</dbReference>
<evidence type="ECO:0000256" key="4">
    <source>
        <dbReference type="HAMAP-Rule" id="MF_01343"/>
    </source>
</evidence>
<evidence type="ECO:0000313" key="8">
    <source>
        <dbReference type="Proteomes" id="UP000044071"/>
    </source>
</evidence>
<keyword evidence="2 4" id="KW-0687">Ribonucleoprotein</keyword>
<dbReference type="InterPro" id="IPR000589">
    <property type="entry name" value="Ribosomal_uS15"/>
</dbReference>
<evidence type="ECO:0000256" key="3">
    <source>
        <dbReference type="ARBA" id="ARBA00064542"/>
    </source>
</evidence>
<evidence type="ECO:0000256" key="5">
    <source>
        <dbReference type="RuleBase" id="RU003919"/>
    </source>
</evidence>
<keyword evidence="4 6" id="KW-0694">RNA-binding</keyword>
<evidence type="ECO:0000256" key="6">
    <source>
        <dbReference type="RuleBase" id="RU004524"/>
    </source>
</evidence>
<reference evidence="7 8" key="1">
    <citation type="submission" date="2014-06" db="EMBL/GenBank/DDBJ databases">
        <authorList>
            <person name="Urmite Genomes Urmite Genomes"/>
        </authorList>
    </citation>
    <scope>NUCLEOTIDE SEQUENCE [LARGE SCALE GENOMIC DNA]</scope>
</reference>
<dbReference type="HAMAP" id="MF_01343_B">
    <property type="entry name" value="Ribosomal_uS15_B"/>
    <property type="match status" value="1"/>
</dbReference>
<evidence type="ECO:0000313" key="7">
    <source>
        <dbReference type="EMBL" id="CDZ75921.1"/>
    </source>
</evidence>
<dbReference type="Gene3D" id="6.10.250.3130">
    <property type="match status" value="1"/>
</dbReference>
<dbReference type="InterPro" id="IPR009068">
    <property type="entry name" value="uS15_NS1_RNA-bd_sf"/>
</dbReference>
<keyword evidence="1 4" id="KW-0689">Ribosomal protein</keyword>
<dbReference type="InterPro" id="IPR005290">
    <property type="entry name" value="Ribosomal_uS15_bac-type"/>
</dbReference>
<evidence type="ECO:0000256" key="2">
    <source>
        <dbReference type="ARBA" id="ARBA00023274"/>
    </source>
</evidence>
<dbReference type="CDD" id="cd00353">
    <property type="entry name" value="Ribosomal_S15p_S13e"/>
    <property type="match status" value="1"/>
</dbReference>
<dbReference type="SMART" id="SM01387">
    <property type="entry name" value="Ribosomal_S15"/>
    <property type="match status" value="1"/>
</dbReference>
<keyword evidence="4 6" id="KW-0699">rRNA-binding</keyword>
<comment type="function">
    <text evidence="4 6">One of the primary rRNA binding proteins, it binds directly to 16S rRNA where it helps nucleate assembly of the platform of the 30S subunit by binding and bridging several RNA helices of the 16S rRNA.</text>
</comment>
<proteinExistence type="inferred from homology"/>
<dbReference type="AlphaFoldDB" id="A0A078KS95"/>
<organism evidence="7 8">
    <name type="scientific">Legionella massiliensis</name>
    <dbReference type="NCBI Taxonomy" id="1034943"/>
    <lineage>
        <taxon>Bacteria</taxon>
        <taxon>Pseudomonadati</taxon>
        <taxon>Pseudomonadota</taxon>
        <taxon>Gammaproteobacteria</taxon>
        <taxon>Legionellales</taxon>
        <taxon>Legionellaceae</taxon>
        <taxon>Legionella</taxon>
    </lineage>
</organism>
<evidence type="ECO:0000256" key="1">
    <source>
        <dbReference type="ARBA" id="ARBA00022980"/>
    </source>
</evidence>
<name>A0A078KS95_9GAMM</name>
<comment type="subunit">
    <text evidence="3 4">Part of the 30S ribosomal subunit. Forms a bridge to the 50S subunit in the 70S ribosome, contacting the 23S rRNA.</text>
</comment>
<dbReference type="PANTHER" id="PTHR23321:SF26">
    <property type="entry name" value="SMALL RIBOSOMAL SUBUNIT PROTEIN US15M"/>
    <property type="match status" value="1"/>
</dbReference>
<gene>
    <name evidence="4 7" type="primary">rpsO</name>
    <name evidence="7" type="ORF">BN59_00181</name>
</gene>
<dbReference type="PANTHER" id="PTHR23321">
    <property type="entry name" value="RIBOSOMAL PROTEIN S15, BACTERIAL AND ORGANELLAR"/>
    <property type="match status" value="1"/>
</dbReference>
<dbReference type="GO" id="GO:0019843">
    <property type="term" value="F:rRNA binding"/>
    <property type="evidence" value="ECO:0007669"/>
    <property type="project" value="UniProtKB-UniRule"/>
</dbReference>
<dbReference type="Proteomes" id="UP000044071">
    <property type="component" value="Unassembled WGS sequence"/>
</dbReference>
<dbReference type="GO" id="GO:0022627">
    <property type="term" value="C:cytosolic small ribosomal subunit"/>
    <property type="evidence" value="ECO:0007669"/>
    <property type="project" value="TreeGrafter"/>
</dbReference>
<comment type="similarity">
    <text evidence="4 5">Belongs to the universal ribosomal protein uS15 family.</text>
</comment>
<dbReference type="RefSeq" id="WP_043872553.1">
    <property type="nucleotide sequence ID" value="NZ_CCVW01000001.1"/>
</dbReference>
<protein>
    <recommendedName>
        <fullName evidence="4">Small ribosomal subunit protein uS15</fullName>
    </recommendedName>
</protein>
<dbReference type="eggNOG" id="COG0184">
    <property type="taxonomic scope" value="Bacteria"/>
</dbReference>
<keyword evidence="8" id="KW-1185">Reference proteome</keyword>
<dbReference type="SUPFAM" id="SSF47060">
    <property type="entry name" value="S15/NS1 RNA-binding domain"/>
    <property type="match status" value="1"/>
</dbReference>
<dbReference type="OrthoDB" id="9799262at2"/>
<dbReference type="NCBIfam" id="TIGR00952">
    <property type="entry name" value="S15_bact"/>
    <property type="match status" value="1"/>
</dbReference>
<dbReference type="FunFam" id="1.10.287.10:FF:000002">
    <property type="entry name" value="30S ribosomal protein S15"/>
    <property type="match status" value="1"/>
</dbReference>
<comment type="function">
    <text evidence="4">Forms an intersubunit bridge (bridge B4) with the 23S rRNA of the 50S subunit in the ribosome.</text>
</comment>
<dbReference type="Gene3D" id="1.10.287.10">
    <property type="entry name" value="S15/NS1, RNA-binding"/>
    <property type="match status" value="1"/>
</dbReference>